<evidence type="ECO:0000256" key="1">
    <source>
        <dbReference type="SAM" id="MobiDB-lite"/>
    </source>
</evidence>
<organism evidence="2 3">
    <name type="scientific">Spirodela intermedia</name>
    <name type="common">Intermediate duckweed</name>
    <dbReference type="NCBI Taxonomy" id="51605"/>
    <lineage>
        <taxon>Eukaryota</taxon>
        <taxon>Viridiplantae</taxon>
        <taxon>Streptophyta</taxon>
        <taxon>Embryophyta</taxon>
        <taxon>Tracheophyta</taxon>
        <taxon>Spermatophyta</taxon>
        <taxon>Magnoliopsida</taxon>
        <taxon>Liliopsida</taxon>
        <taxon>Araceae</taxon>
        <taxon>Lemnoideae</taxon>
        <taxon>Spirodela</taxon>
    </lineage>
</organism>
<gene>
    <name evidence="2" type="ORF">SI7747_UN022016</name>
</gene>
<dbReference type="EMBL" id="CACRZD030000385">
    <property type="protein sequence ID" value="CAA6675674.1"/>
    <property type="molecule type" value="Genomic_DNA"/>
</dbReference>
<protein>
    <submittedName>
        <fullName evidence="2">Uncharacterized protein</fullName>
    </submittedName>
</protein>
<evidence type="ECO:0000313" key="2">
    <source>
        <dbReference type="EMBL" id="CAA6675674.1"/>
    </source>
</evidence>
<dbReference type="Proteomes" id="UP001189122">
    <property type="component" value="Unassembled WGS sequence"/>
</dbReference>
<accession>A0ABN7ECW0</accession>
<name>A0ABN7ECW0_SPIIN</name>
<sequence>MRRITNSSSKSSPIDRQTTRRQEEDDPPRDESPPPESSCKVTIFLLRWVTAVGDDLTTHFIYLQTSQRDLEIAHVVRVQGEPLRLWTLVSLLLSRSLLTVAP</sequence>
<comment type="caution">
    <text evidence="2">The sequence shown here is derived from an EMBL/GenBank/DDBJ whole genome shotgun (WGS) entry which is preliminary data.</text>
</comment>
<feature type="region of interest" description="Disordered" evidence="1">
    <location>
        <begin position="1"/>
        <end position="38"/>
    </location>
</feature>
<reference evidence="3" key="1">
    <citation type="journal article" date="2020" name="Sci. Rep.">
        <title>Chromosome-scale genome assembly for the duckweed Spirodela intermedia, integrating cytogenetic maps, PacBio and Oxford Nanopore libraries.</title>
        <authorList>
            <person name="Hoang P.T.N."/>
            <person name="Fiebig A."/>
            <person name="Novak P."/>
            <person name="Macas J."/>
            <person name="Cao H.X."/>
            <person name="Stepanenko A."/>
            <person name="Chen G."/>
            <person name="Borisjuk N."/>
            <person name="Scholz U."/>
            <person name="Schubert I."/>
        </authorList>
    </citation>
    <scope>NUCLEOTIDE SEQUENCE [LARGE SCALE GENOMIC DNA]</scope>
</reference>
<keyword evidence="3" id="KW-1185">Reference proteome</keyword>
<proteinExistence type="predicted"/>
<feature type="compositionally biased region" description="Polar residues" evidence="1">
    <location>
        <begin position="1"/>
        <end position="16"/>
    </location>
</feature>
<evidence type="ECO:0000313" key="3">
    <source>
        <dbReference type="Proteomes" id="UP001189122"/>
    </source>
</evidence>